<gene>
    <name evidence="1" type="ORF">MM415A02151_0012</name>
    <name evidence="2" type="ORF">MM415B06340_0005</name>
</gene>
<evidence type="ECO:0000313" key="1">
    <source>
        <dbReference type="EMBL" id="QJA73964.1"/>
    </source>
</evidence>
<dbReference type="AlphaFoldDB" id="A0A6M3JVH3"/>
<dbReference type="EMBL" id="MT142064">
    <property type="protein sequence ID" value="QJA73964.1"/>
    <property type="molecule type" value="Genomic_DNA"/>
</dbReference>
<sequence length="132" mass="15185">MSFVDIDIDNVVEYKSMPAAEYQVRILDAEVKDQKPEKGIGKFIQLKLEVVGEDEAKDIYHVMMLPTPQDDKKKANNRKLAVINLMKAMGREVTSQFDPKDWIGETAWVLLEEETDPEYGTKNRVRRFVVPA</sequence>
<name>A0A6M3JVH3_9ZZZZ</name>
<protein>
    <submittedName>
        <fullName evidence="1">Uncharacterized protein</fullName>
    </submittedName>
</protein>
<evidence type="ECO:0000313" key="2">
    <source>
        <dbReference type="EMBL" id="QJA97333.1"/>
    </source>
</evidence>
<dbReference type="InterPro" id="IPR007731">
    <property type="entry name" value="DUF669"/>
</dbReference>
<reference evidence="1" key="1">
    <citation type="submission" date="2020-03" db="EMBL/GenBank/DDBJ databases">
        <title>The deep terrestrial virosphere.</title>
        <authorList>
            <person name="Holmfeldt K."/>
            <person name="Nilsson E."/>
            <person name="Simone D."/>
            <person name="Lopez-Fernandez M."/>
            <person name="Wu X."/>
            <person name="de Brujin I."/>
            <person name="Lundin D."/>
            <person name="Andersson A."/>
            <person name="Bertilsson S."/>
            <person name="Dopson M."/>
        </authorList>
    </citation>
    <scope>NUCLEOTIDE SEQUENCE</scope>
    <source>
        <strain evidence="1">MM415A02151</strain>
        <strain evidence="2">MM415B06340</strain>
    </source>
</reference>
<organism evidence="1">
    <name type="scientific">viral metagenome</name>
    <dbReference type="NCBI Taxonomy" id="1070528"/>
    <lineage>
        <taxon>unclassified sequences</taxon>
        <taxon>metagenomes</taxon>
        <taxon>organismal metagenomes</taxon>
    </lineage>
</organism>
<dbReference type="Pfam" id="PF05037">
    <property type="entry name" value="DUF669"/>
    <property type="match status" value="1"/>
</dbReference>
<proteinExistence type="predicted"/>
<dbReference type="EMBL" id="MT143484">
    <property type="protein sequence ID" value="QJA97333.1"/>
    <property type="molecule type" value="Genomic_DNA"/>
</dbReference>
<accession>A0A6M3JVH3</accession>